<dbReference type="InterPro" id="IPR037804">
    <property type="entry name" value="SGF73"/>
</dbReference>
<protein>
    <submittedName>
        <fullName evidence="3">Subunit of saga histone acetyltransferase complex</fullName>
    </submittedName>
</protein>
<proteinExistence type="predicted"/>
<organism evidence="3 4">
    <name type="scientific">Colletotrichum incanum</name>
    <name type="common">Soybean anthracnose fungus</name>
    <dbReference type="NCBI Taxonomy" id="1573173"/>
    <lineage>
        <taxon>Eukaryota</taxon>
        <taxon>Fungi</taxon>
        <taxon>Dikarya</taxon>
        <taxon>Ascomycota</taxon>
        <taxon>Pezizomycotina</taxon>
        <taxon>Sordariomycetes</taxon>
        <taxon>Hypocreomycetidae</taxon>
        <taxon>Glomerellales</taxon>
        <taxon>Glomerellaceae</taxon>
        <taxon>Colletotrichum</taxon>
        <taxon>Colletotrichum spaethianum species complex</taxon>
    </lineage>
</organism>
<evidence type="ECO:0000259" key="2">
    <source>
        <dbReference type="PROSITE" id="PS51505"/>
    </source>
</evidence>
<dbReference type="Proteomes" id="UP000076584">
    <property type="component" value="Unassembled WGS sequence"/>
</dbReference>
<evidence type="ECO:0000256" key="1">
    <source>
        <dbReference type="SAM" id="MobiDB-lite"/>
    </source>
</evidence>
<feature type="region of interest" description="Disordered" evidence="1">
    <location>
        <begin position="1"/>
        <end position="53"/>
    </location>
</feature>
<keyword evidence="4" id="KW-1185">Reference proteome</keyword>
<comment type="caution">
    <text evidence="3">The sequence shown here is derived from an EMBL/GenBank/DDBJ whole genome shotgun (WGS) entry which is preliminary data.</text>
</comment>
<dbReference type="InterPro" id="IPR013243">
    <property type="entry name" value="SCA7_dom"/>
</dbReference>
<name>A0A162PEE9_COLIC</name>
<dbReference type="GO" id="GO:0000124">
    <property type="term" value="C:SAGA complex"/>
    <property type="evidence" value="ECO:0007669"/>
    <property type="project" value="InterPro"/>
</dbReference>
<feature type="non-terminal residue" evidence="3">
    <location>
        <position position="1"/>
    </location>
</feature>
<dbReference type="GO" id="GO:0016740">
    <property type="term" value="F:transferase activity"/>
    <property type="evidence" value="ECO:0007669"/>
    <property type="project" value="UniProtKB-KW"/>
</dbReference>
<dbReference type="PANTHER" id="PTHR47805:SF1">
    <property type="entry name" value="SAGA-ASSOCIATED FACTOR 73"/>
    <property type="match status" value="1"/>
</dbReference>
<feature type="domain" description="SCA7" evidence="2">
    <location>
        <begin position="47"/>
        <end position="106"/>
    </location>
</feature>
<dbReference type="PANTHER" id="PTHR47805">
    <property type="entry name" value="SAGA-ASSOCIATED FACTOR 73"/>
    <property type="match status" value="1"/>
</dbReference>
<sequence length="106" mass="11521">LQSRSHFTAWPNMASAHREDNVRVGNHTPPPGEDANPNPTVQASRRRQPRGCPVDIERQCGVPLAEGRRCGGALTCRRHSMSAKRAVAGRSAPFDLLLAASAEERV</sequence>
<accession>A0A162PEE9</accession>
<dbReference type="Gene3D" id="6.10.140.670">
    <property type="match status" value="1"/>
</dbReference>
<evidence type="ECO:0000313" key="4">
    <source>
        <dbReference type="Proteomes" id="UP000076584"/>
    </source>
</evidence>
<keyword evidence="3" id="KW-0808">Transferase</keyword>
<dbReference type="STRING" id="1573173.A0A162PEE9"/>
<dbReference type="AlphaFoldDB" id="A0A162PEE9"/>
<dbReference type="EMBL" id="LFIW01000334">
    <property type="protein sequence ID" value="KZL87049.1"/>
    <property type="molecule type" value="Genomic_DNA"/>
</dbReference>
<dbReference type="PROSITE" id="PS51505">
    <property type="entry name" value="SCA7"/>
    <property type="match status" value="1"/>
</dbReference>
<gene>
    <name evidence="3" type="ORF">CI238_01641</name>
</gene>
<reference evidence="3 4" key="1">
    <citation type="submission" date="2015-06" db="EMBL/GenBank/DDBJ databases">
        <title>Survival trade-offs in plant roots during colonization by closely related pathogenic and mutualistic fungi.</title>
        <authorList>
            <person name="Hacquard S."/>
            <person name="Kracher B."/>
            <person name="Hiruma K."/>
            <person name="Weinman A."/>
            <person name="Muench P."/>
            <person name="Garrido Oter R."/>
            <person name="Ver Loren van Themaat E."/>
            <person name="Dallerey J.-F."/>
            <person name="Damm U."/>
            <person name="Henrissat B."/>
            <person name="Lespinet O."/>
            <person name="Thon M."/>
            <person name="Kemen E."/>
            <person name="McHardy A.C."/>
            <person name="Schulze-Lefert P."/>
            <person name="O'Connell R.J."/>
        </authorList>
    </citation>
    <scope>NUCLEOTIDE SEQUENCE [LARGE SCALE GENOMIC DNA]</scope>
    <source>
        <strain evidence="3 4">MAFF 238704</strain>
    </source>
</reference>
<dbReference type="Pfam" id="PF08313">
    <property type="entry name" value="SCA7"/>
    <property type="match status" value="1"/>
</dbReference>
<evidence type="ECO:0000313" key="3">
    <source>
        <dbReference type="EMBL" id="KZL87049.1"/>
    </source>
</evidence>